<name>A0A376TVI6_ECOLX</name>
<evidence type="ECO:0000313" key="2">
    <source>
        <dbReference type="EMBL" id="STI81304.1"/>
    </source>
</evidence>
<dbReference type="Gene3D" id="3.20.70.20">
    <property type="match status" value="1"/>
</dbReference>
<evidence type="ECO:0000259" key="1">
    <source>
        <dbReference type="PROSITE" id="PS51554"/>
    </source>
</evidence>
<dbReference type="PANTHER" id="PTHR30191:SF7">
    <property type="entry name" value="PFL-LIKE ENZYME TDCE"/>
    <property type="match status" value="1"/>
</dbReference>
<sequence>MEGIRIENATHAPVDFDTNIATTITAHDAGYINQPLEKIVGLQTDAPLKRALHPFGGINMIKSSFHAYGREMDSEFEYLFTDLRKPITRAYLMFTHRICCAAVNLAC</sequence>
<dbReference type="PANTHER" id="PTHR30191">
    <property type="entry name" value="FORMATE ACETYLTRANSFERASE"/>
    <property type="match status" value="1"/>
</dbReference>
<protein>
    <submittedName>
        <fullName evidence="2">Keto-acid formate acetyltransferase</fullName>
        <ecNumber evidence="2">2.3.1.-</ecNumber>
    </submittedName>
</protein>
<evidence type="ECO:0000313" key="3">
    <source>
        <dbReference type="Proteomes" id="UP000254079"/>
    </source>
</evidence>
<dbReference type="InterPro" id="IPR004184">
    <property type="entry name" value="PFL_dom"/>
</dbReference>
<dbReference type="GO" id="GO:0005829">
    <property type="term" value="C:cytosol"/>
    <property type="evidence" value="ECO:0007669"/>
    <property type="project" value="TreeGrafter"/>
</dbReference>
<dbReference type="PROSITE" id="PS51554">
    <property type="entry name" value="PFL"/>
    <property type="match status" value="1"/>
</dbReference>
<dbReference type="SUPFAM" id="SSF51998">
    <property type="entry name" value="PFL-like glycyl radical enzymes"/>
    <property type="match status" value="1"/>
</dbReference>
<reference evidence="2 3" key="1">
    <citation type="submission" date="2018-06" db="EMBL/GenBank/DDBJ databases">
        <authorList>
            <consortium name="Pathogen Informatics"/>
            <person name="Doyle S."/>
        </authorList>
    </citation>
    <scope>NUCLEOTIDE SEQUENCE [LARGE SCALE GENOMIC DNA]</scope>
    <source>
        <strain evidence="2 3">NCTC8622</strain>
    </source>
</reference>
<dbReference type="Proteomes" id="UP000254079">
    <property type="component" value="Unassembled WGS sequence"/>
</dbReference>
<dbReference type="Pfam" id="PF02901">
    <property type="entry name" value="PFL-like"/>
    <property type="match status" value="1"/>
</dbReference>
<dbReference type="EC" id="2.3.1.-" evidence="2"/>
<dbReference type="AlphaFoldDB" id="A0A376TVI6"/>
<accession>A0A376TVI6</accession>
<proteinExistence type="predicted"/>
<dbReference type="InterPro" id="IPR050244">
    <property type="entry name" value="Auton_GlycylRad_Cofactor"/>
</dbReference>
<keyword evidence="2" id="KW-0808">Transferase</keyword>
<keyword evidence="2" id="KW-0012">Acyltransferase</keyword>
<dbReference type="EMBL" id="UGCP01000002">
    <property type="protein sequence ID" value="STI81304.1"/>
    <property type="molecule type" value="Genomic_DNA"/>
</dbReference>
<organism evidence="2 3">
    <name type="scientific">Escherichia coli</name>
    <dbReference type="NCBI Taxonomy" id="562"/>
    <lineage>
        <taxon>Bacteria</taxon>
        <taxon>Pseudomonadati</taxon>
        <taxon>Pseudomonadota</taxon>
        <taxon>Gammaproteobacteria</taxon>
        <taxon>Enterobacterales</taxon>
        <taxon>Enterobacteriaceae</taxon>
        <taxon>Escherichia</taxon>
    </lineage>
</organism>
<feature type="domain" description="PFL" evidence="1">
    <location>
        <begin position="1"/>
        <end position="107"/>
    </location>
</feature>
<dbReference type="GO" id="GO:0008861">
    <property type="term" value="F:formate C-acetyltransferase activity"/>
    <property type="evidence" value="ECO:0007669"/>
    <property type="project" value="TreeGrafter"/>
</dbReference>
<gene>
    <name evidence="2" type="primary">tdcE_6</name>
    <name evidence="2" type="ORF">NCTC8622_00230</name>
</gene>